<evidence type="ECO:0000313" key="3">
    <source>
        <dbReference type="Proteomes" id="UP000597762"/>
    </source>
</evidence>
<sequence length="266" mass="30609">MILLFSSLNLNLYLLILSFIPSNTTEVSVFSYLSVYLSIYLSIYQAFPVSPFLLFSRSFFFLSFTKVSSSSPLILLSFVFSLTILLLFPAVFLLSSLPSLSFLTSSSSIFSPSIFLAAFLPSFLFFPIHSRIHTLIRSPLLFFLRLFIFSCLHSCAFLVFFLLFHPPPAFSFSLFSHKLPPPICFLLPFFFLSPHLVFTLLLSDPLLSFFLFTPLFILHPLYFLWFLIGALPIFITLFLLPSFFLQFSLTVSNLSFFFLLLSYLFR</sequence>
<feature type="transmembrane region" description="Helical" evidence="1">
    <location>
        <begin position="140"/>
        <end position="165"/>
    </location>
</feature>
<dbReference type="AlphaFoldDB" id="A0A812ARX1"/>
<feature type="transmembrane region" description="Helical" evidence="1">
    <location>
        <begin position="209"/>
        <end position="237"/>
    </location>
</feature>
<dbReference type="Proteomes" id="UP000597762">
    <property type="component" value="Unassembled WGS sequence"/>
</dbReference>
<name>A0A812ARX1_ACAPH</name>
<feature type="transmembrane region" description="Helical" evidence="1">
    <location>
        <begin position="185"/>
        <end position="202"/>
    </location>
</feature>
<evidence type="ECO:0000256" key="1">
    <source>
        <dbReference type="SAM" id="Phobius"/>
    </source>
</evidence>
<accession>A0A812ARX1</accession>
<evidence type="ECO:0000313" key="2">
    <source>
        <dbReference type="EMBL" id="CAE1153586.1"/>
    </source>
</evidence>
<feature type="transmembrane region" description="Helical" evidence="1">
    <location>
        <begin position="39"/>
        <end position="62"/>
    </location>
</feature>
<keyword evidence="3" id="KW-1185">Reference proteome</keyword>
<protein>
    <submittedName>
        <fullName evidence="2">Uncharacterized protein</fullName>
    </submittedName>
</protein>
<keyword evidence="1" id="KW-1133">Transmembrane helix</keyword>
<feature type="transmembrane region" description="Helical" evidence="1">
    <location>
        <begin position="12"/>
        <end position="33"/>
    </location>
</feature>
<dbReference type="EMBL" id="CAHIKZ030000120">
    <property type="protein sequence ID" value="CAE1153586.1"/>
    <property type="molecule type" value="Genomic_DNA"/>
</dbReference>
<keyword evidence="1" id="KW-0472">Membrane</keyword>
<feature type="transmembrane region" description="Helical" evidence="1">
    <location>
        <begin position="109"/>
        <end position="128"/>
    </location>
</feature>
<reference evidence="2" key="1">
    <citation type="submission" date="2021-01" db="EMBL/GenBank/DDBJ databases">
        <authorList>
            <person name="Li R."/>
            <person name="Bekaert M."/>
        </authorList>
    </citation>
    <scope>NUCLEOTIDE SEQUENCE</scope>
    <source>
        <strain evidence="2">Farmed</strain>
    </source>
</reference>
<feature type="transmembrane region" description="Helical" evidence="1">
    <location>
        <begin position="74"/>
        <end position="97"/>
    </location>
</feature>
<comment type="caution">
    <text evidence="2">The sequence shown here is derived from an EMBL/GenBank/DDBJ whole genome shotgun (WGS) entry which is preliminary data.</text>
</comment>
<organism evidence="2 3">
    <name type="scientific">Acanthosepion pharaonis</name>
    <name type="common">Pharaoh cuttlefish</name>
    <name type="synonym">Sepia pharaonis</name>
    <dbReference type="NCBI Taxonomy" id="158019"/>
    <lineage>
        <taxon>Eukaryota</taxon>
        <taxon>Metazoa</taxon>
        <taxon>Spiralia</taxon>
        <taxon>Lophotrochozoa</taxon>
        <taxon>Mollusca</taxon>
        <taxon>Cephalopoda</taxon>
        <taxon>Coleoidea</taxon>
        <taxon>Decapodiformes</taxon>
        <taxon>Sepiida</taxon>
        <taxon>Sepiina</taxon>
        <taxon>Sepiidae</taxon>
        <taxon>Acanthosepion</taxon>
    </lineage>
</organism>
<feature type="transmembrane region" description="Helical" evidence="1">
    <location>
        <begin position="243"/>
        <end position="265"/>
    </location>
</feature>
<gene>
    <name evidence="2" type="ORF">SPHA_3937</name>
</gene>
<proteinExistence type="predicted"/>
<keyword evidence="1" id="KW-0812">Transmembrane</keyword>